<evidence type="ECO:0000313" key="1">
    <source>
        <dbReference type="EMBL" id="QBK90868.1"/>
    </source>
</evidence>
<proteinExistence type="predicted"/>
<protein>
    <submittedName>
        <fullName evidence="1">Uncharacterized protein</fullName>
    </submittedName>
</protein>
<accession>A0A481Z4P9</accession>
<reference evidence="1" key="1">
    <citation type="journal article" date="2019" name="MBio">
        <title>Virus Genomes from Deep Sea Sediments Expand the Ocean Megavirome and Support Independent Origins of Viral Gigantism.</title>
        <authorList>
            <person name="Backstrom D."/>
            <person name="Yutin N."/>
            <person name="Jorgensen S.L."/>
            <person name="Dharamshi J."/>
            <person name="Homa F."/>
            <person name="Zaremba-Niedwiedzka K."/>
            <person name="Spang A."/>
            <person name="Wolf Y.I."/>
            <person name="Koonin E.V."/>
            <person name="Ettema T.J."/>
        </authorList>
    </citation>
    <scope>NUCLEOTIDE SEQUENCE</scope>
</reference>
<gene>
    <name evidence="1" type="ORF">LCPAC201_01690</name>
</gene>
<sequence length="286" mass="32251">MDKPSKLCLDYHRRLTRTGTQTHIYSGRKNPAVLPQLGTILYRRRKYKSKSTKINPQGQPIQPTELTTLVVVYFQSKSRGINKGIVDIVSLLPVIKIDQNEVYYDYSANPFILRLTNRGKWFTKSLLKLYDLSWDQTMESVYLNSMSQPKRGLQLSPPIAASTESAQNFLLNPASYSILPILPILSPVSDSYPQLIDNGNLQKSLPIQIIKPNPKIQNSADLSKFIGRSWETDLIKIPERDRSNSISIPGVIPSFVFPVGSPGESPPFSTSKYMNKVDVHSVRNSE</sequence>
<name>A0A481Z4P9_9VIRU</name>
<organism evidence="1">
    <name type="scientific">Pithovirus LCPAC201</name>
    <dbReference type="NCBI Taxonomy" id="2506591"/>
    <lineage>
        <taxon>Viruses</taxon>
        <taxon>Pithoviruses</taxon>
    </lineage>
</organism>
<dbReference type="EMBL" id="MK500500">
    <property type="protein sequence ID" value="QBK90868.1"/>
    <property type="molecule type" value="Genomic_DNA"/>
</dbReference>